<keyword evidence="4" id="KW-1185">Reference proteome</keyword>
<gene>
    <name evidence="3" type="primary">V-UBI</name>
    <name evidence="3" type="ORF">SPIL2461_LOCUS23429</name>
</gene>
<evidence type="ECO:0000313" key="4">
    <source>
        <dbReference type="Proteomes" id="UP000649617"/>
    </source>
</evidence>
<evidence type="ECO:0000259" key="2">
    <source>
        <dbReference type="PROSITE" id="PS50053"/>
    </source>
</evidence>
<dbReference type="PROSITE" id="PS50053">
    <property type="entry name" value="UBIQUITIN_2"/>
    <property type="match status" value="1"/>
</dbReference>
<dbReference type="InterPro" id="IPR000626">
    <property type="entry name" value="Ubiquitin-like_dom"/>
</dbReference>
<proteinExistence type="predicted"/>
<sequence length="208" mass="23120">MNPDPGSFHQEFSQDIPQRRWNLFQLRVRHGTGKGTLLEVSPTDTVRELKQRIEAGHGFKVEDQRLVCQGGLLADERMLGSYELDHSSVVTLVPQLHLRHGSGLNGGVGWNKSRGPGKVMPYDAPRGFHMIPGNEKWRPDAAGRTNVHEADLYFNSKKAPAPWEILSHKYNVSSKDGPPPPRRAAAGAWPLQRKSTETGMATTRCPVT</sequence>
<feature type="non-terminal residue" evidence="3">
    <location>
        <position position="1"/>
    </location>
</feature>
<name>A0A812YLD1_SYMPI</name>
<dbReference type="SMART" id="SM00213">
    <property type="entry name" value="UBQ"/>
    <property type="match status" value="1"/>
</dbReference>
<dbReference type="OrthoDB" id="428577at2759"/>
<evidence type="ECO:0000313" key="3">
    <source>
        <dbReference type="EMBL" id="CAE7785987.1"/>
    </source>
</evidence>
<dbReference type="InterPro" id="IPR019956">
    <property type="entry name" value="Ubiquitin_dom"/>
</dbReference>
<accession>A0A812YLD1</accession>
<comment type="caution">
    <text evidence="3">The sequence shown here is derived from an EMBL/GenBank/DDBJ whole genome shotgun (WGS) entry which is preliminary data.</text>
</comment>
<evidence type="ECO:0000256" key="1">
    <source>
        <dbReference type="SAM" id="MobiDB-lite"/>
    </source>
</evidence>
<dbReference type="CDD" id="cd17039">
    <property type="entry name" value="Ubl_ubiquitin_like"/>
    <property type="match status" value="1"/>
</dbReference>
<feature type="domain" description="Ubiquitin-like" evidence="2">
    <location>
        <begin position="24"/>
        <end position="93"/>
    </location>
</feature>
<dbReference type="PRINTS" id="PR00348">
    <property type="entry name" value="UBIQUITIN"/>
</dbReference>
<dbReference type="Gene3D" id="3.10.20.90">
    <property type="entry name" value="Phosphatidylinositol 3-kinase Catalytic Subunit, Chain A, domain 1"/>
    <property type="match status" value="1"/>
</dbReference>
<dbReference type="Pfam" id="PF00240">
    <property type="entry name" value="ubiquitin"/>
    <property type="match status" value="1"/>
</dbReference>
<reference evidence="3" key="1">
    <citation type="submission" date="2021-02" db="EMBL/GenBank/DDBJ databases">
        <authorList>
            <person name="Dougan E. K."/>
            <person name="Rhodes N."/>
            <person name="Thang M."/>
            <person name="Chan C."/>
        </authorList>
    </citation>
    <scope>NUCLEOTIDE SEQUENCE</scope>
</reference>
<dbReference type="Proteomes" id="UP000649617">
    <property type="component" value="Unassembled WGS sequence"/>
</dbReference>
<feature type="region of interest" description="Disordered" evidence="1">
    <location>
        <begin position="172"/>
        <end position="208"/>
    </location>
</feature>
<organism evidence="3 4">
    <name type="scientific">Symbiodinium pilosum</name>
    <name type="common">Dinoflagellate</name>
    <dbReference type="NCBI Taxonomy" id="2952"/>
    <lineage>
        <taxon>Eukaryota</taxon>
        <taxon>Sar</taxon>
        <taxon>Alveolata</taxon>
        <taxon>Dinophyceae</taxon>
        <taxon>Suessiales</taxon>
        <taxon>Symbiodiniaceae</taxon>
        <taxon>Symbiodinium</taxon>
    </lineage>
</organism>
<dbReference type="InterPro" id="IPR029071">
    <property type="entry name" value="Ubiquitin-like_domsf"/>
</dbReference>
<dbReference type="EMBL" id="CAJNIZ010048293">
    <property type="protein sequence ID" value="CAE7785987.1"/>
    <property type="molecule type" value="Genomic_DNA"/>
</dbReference>
<dbReference type="SUPFAM" id="SSF54236">
    <property type="entry name" value="Ubiquitin-like"/>
    <property type="match status" value="1"/>
</dbReference>
<dbReference type="AlphaFoldDB" id="A0A812YLD1"/>
<protein>
    <submittedName>
        <fullName evidence="3">V-UBI protein</fullName>
    </submittedName>
</protein>